<proteinExistence type="predicted"/>
<dbReference type="InterPro" id="IPR011051">
    <property type="entry name" value="RmlC_Cupin_sf"/>
</dbReference>
<dbReference type="Gene3D" id="2.60.120.10">
    <property type="entry name" value="Jelly Rolls"/>
    <property type="match status" value="1"/>
</dbReference>
<dbReference type="RefSeq" id="WP_394849785.1">
    <property type="nucleotide sequence ID" value="NZ_CP089982.1"/>
</dbReference>
<reference evidence="1 2" key="1">
    <citation type="submission" date="2021-12" db="EMBL/GenBank/DDBJ databases">
        <title>Discovery of the Pendulisporaceae a myxobacterial family with distinct sporulation behavior and unique specialized metabolism.</title>
        <authorList>
            <person name="Garcia R."/>
            <person name="Popoff A."/>
            <person name="Bader C.D."/>
            <person name="Loehr J."/>
            <person name="Walesch S."/>
            <person name="Walt C."/>
            <person name="Boldt J."/>
            <person name="Bunk B."/>
            <person name="Haeckl F.J.F.P.J."/>
            <person name="Gunesch A.P."/>
            <person name="Birkelbach J."/>
            <person name="Nuebel U."/>
            <person name="Pietschmann T."/>
            <person name="Bach T."/>
            <person name="Mueller R."/>
        </authorList>
    </citation>
    <scope>NUCLEOTIDE SEQUENCE [LARGE SCALE GENOMIC DNA]</scope>
    <source>
        <strain evidence="1 2">MSr12523</strain>
    </source>
</reference>
<dbReference type="Proteomes" id="UP001379533">
    <property type="component" value="Chromosome"/>
</dbReference>
<gene>
    <name evidence="1" type="ORF">LZC95_20305</name>
</gene>
<organism evidence="1 2">
    <name type="scientific">Pendulispora brunnea</name>
    <dbReference type="NCBI Taxonomy" id="2905690"/>
    <lineage>
        <taxon>Bacteria</taxon>
        <taxon>Pseudomonadati</taxon>
        <taxon>Myxococcota</taxon>
        <taxon>Myxococcia</taxon>
        <taxon>Myxococcales</taxon>
        <taxon>Sorangiineae</taxon>
        <taxon>Pendulisporaceae</taxon>
        <taxon>Pendulispora</taxon>
    </lineage>
</organism>
<name>A0ABZ2KKF4_9BACT</name>
<dbReference type="InterPro" id="IPR014710">
    <property type="entry name" value="RmlC-like_jellyroll"/>
</dbReference>
<evidence type="ECO:0000313" key="2">
    <source>
        <dbReference type="Proteomes" id="UP001379533"/>
    </source>
</evidence>
<keyword evidence="2" id="KW-1185">Reference proteome</keyword>
<dbReference type="SUPFAM" id="SSF51182">
    <property type="entry name" value="RmlC-like cupins"/>
    <property type="match status" value="1"/>
</dbReference>
<sequence>MQSDEFLLDCLKRDITRLEKHDVRPGLPPFFIVPDFGIRMALGYWAPDQDARPHEHNAWTVTAVCHNELEVFTYDREEALAGRFPVKNRYPAPTGKAGYIYDPCVHNPHNPTGSWSLSVHLISPFDGTPDANGTLPIGLLPPSNAPAEPSALAACARARRRQSMYRLALEVLGRMREGETFPLVERIFANGNVGTKRLAREMASLRHGDRLRRSDLLRQDTEISGQSRARWGQQGLRRLVRSRDGRAELVVTESWGERVILRVSSWARPALEVLAREEELLVRDLPGPITDHERISIAAALEEHGFITVNDPLTLA</sequence>
<accession>A0ABZ2KKF4</accession>
<protein>
    <submittedName>
        <fullName evidence="1">Uncharacterized protein</fullName>
    </submittedName>
</protein>
<evidence type="ECO:0000313" key="1">
    <source>
        <dbReference type="EMBL" id="WXA99152.1"/>
    </source>
</evidence>
<dbReference type="EMBL" id="CP089982">
    <property type="protein sequence ID" value="WXA99152.1"/>
    <property type="molecule type" value="Genomic_DNA"/>
</dbReference>